<sequence length="423" mass="46262">MNLFNQFGIEKDTEKFCLQVENGLQSTFQKLDSIRYTNGAKVLYAMQKNKLSDSHFSASTGYGYNDIGRETIDAIYADIFKAEDALVRTQIMSGTHALSIALFGNLRPNDEILSPVGKPYDTLDKVIGIVPAKGSLKEYGITYKQVDLLEDFSFDYEGIRNAITDKTKLVTIQRSKGYSNRPTLSVFQIGELITFIKSIREDIICMVDNCYGEFVEEIEPTEVGADLVVGSLIKNIGGGLASSGGYIVGKKEYVENAAIRFSCSGLGKEIGANLGLNQQVLQGLFFAPEVVHNALKGAILTGAVFEKLGFKVNPMPTAFRSDIVQSIDMQTAENVITFCKAIQNAAPVDSYVSPEPWDMPGYDAPVIMAAGTFIQGASIELSADAPIKPPYTVFFQGGLTYYHVRIAIMICTQSIKGLSKKNI</sequence>
<dbReference type="Proteomes" id="UP000188637">
    <property type="component" value="Unassembled WGS sequence"/>
</dbReference>
<name>A0ACC8X9A4_9FIRM</name>
<organism evidence="1 2">
    <name type="scientific">Candidatus Epulonipiscium fishelsonii</name>
    <dbReference type="NCBI Taxonomy" id="77094"/>
    <lineage>
        <taxon>Bacteria</taxon>
        <taxon>Bacillati</taxon>
        <taxon>Bacillota</taxon>
        <taxon>Clostridia</taxon>
        <taxon>Lachnospirales</taxon>
        <taxon>Lachnospiraceae</taxon>
        <taxon>Candidatus Epulonipiscium</taxon>
    </lineage>
</organism>
<keyword evidence="2" id="KW-1185">Reference proteome</keyword>
<gene>
    <name evidence="1" type="ORF">AN640_00480</name>
</gene>
<comment type="caution">
    <text evidence="1">The sequence shown here is derived from an EMBL/GenBank/DDBJ whole genome shotgun (WGS) entry which is preliminary data.</text>
</comment>
<evidence type="ECO:0000313" key="2">
    <source>
        <dbReference type="Proteomes" id="UP000188637"/>
    </source>
</evidence>
<dbReference type="EMBL" id="LJHD01000284">
    <property type="protein sequence ID" value="ONI38643.1"/>
    <property type="molecule type" value="Genomic_DNA"/>
</dbReference>
<reference evidence="1" key="1">
    <citation type="submission" date="2016-08" db="EMBL/GenBank/DDBJ databases">
        <authorList>
            <person name="Ngugi D.K."/>
            <person name="Miyake S."/>
            <person name="Stingl U."/>
        </authorList>
    </citation>
    <scope>NUCLEOTIDE SEQUENCE</scope>
    <source>
        <strain evidence="1">SCG-D08WGA-EpuloA1</strain>
    </source>
</reference>
<accession>A0ACC8X9A4</accession>
<proteinExistence type="predicted"/>
<protein>
    <submittedName>
        <fullName evidence="1">Uncharacterized protein</fullName>
    </submittedName>
</protein>
<evidence type="ECO:0000313" key="1">
    <source>
        <dbReference type="EMBL" id="ONI38643.1"/>
    </source>
</evidence>